<dbReference type="Pfam" id="PF12830">
    <property type="entry name" value="Nipped-B_C"/>
    <property type="match status" value="1"/>
</dbReference>
<feature type="compositionally biased region" description="Basic residues" evidence="2">
    <location>
        <begin position="1437"/>
        <end position="1447"/>
    </location>
</feature>
<feature type="domain" description="Sister chromatid cohesion C-terminal" evidence="3">
    <location>
        <begin position="1193"/>
        <end position="1372"/>
    </location>
</feature>
<name>A0AAF0J5D5_9BASI</name>
<evidence type="ECO:0000313" key="4">
    <source>
        <dbReference type="EMBL" id="WFD34108.1"/>
    </source>
</evidence>
<dbReference type="GO" id="GO:0010468">
    <property type="term" value="P:regulation of gene expression"/>
    <property type="evidence" value="ECO:0007669"/>
    <property type="project" value="InterPro"/>
</dbReference>
<keyword evidence="5" id="KW-1185">Reference proteome</keyword>
<comment type="subcellular location">
    <subcellularLocation>
        <location evidence="1">Nucleus</location>
    </subcellularLocation>
</comment>
<proteinExistence type="inferred from homology"/>
<dbReference type="GO" id="GO:0034087">
    <property type="term" value="P:establishment of mitotic sister chromatid cohesion"/>
    <property type="evidence" value="ECO:0007669"/>
    <property type="project" value="TreeGrafter"/>
</dbReference>
<dbReference type="GO" id="GO:1990414">
    <property type="term" value="P:replication-born double-strand break repair via sister chromatid exchange"/>
    <property type="evidence" value="ECO:0007669"/>
    <property type="project" value="TreeGrafter"/>
</dbReference>
<dbReference type="CDD" id="cd23958">
    <property type="entry name" value="SCC2"/>
    <property type="match status" value="1"/>
</dbReference>
<sequence length="1575" mass="170183">MPHDLAPGTPDTDHGHEPDAFPIQPPSPCSEPSSPSAPLAMLSEADLAALADDVPSRLRVNVLSGQAEALWGGTAASEPPRKVARIENDQFRVPESPHEPFATSDSFAAGLDDWDFDDSQLFSDEVPVLLQESAQPQVALPAGALQRLVTNALEHDEREVARGTLTRLRGDLVIAGDTLNELLTLLRRSTHTPNSKSTLFDMDISQVSRLLALLERSMQGHLVEAEAPPSSQTADADGDRICALTSSLVAAQCVLTILLDEQLPKFLLSEEIVAQCLSTVAASMDKLVLPLVEATNGSETAPGIESIAAALARGASPQLDGQLTTHFEHFSATLLQVEGLFRLSGVSIADALLIRSVYLALSPFFAQGDTPRTRQKGSKSTMLYKHAGVLRPIRLSSLEILRCIFAHYPAQRHWILGEILVSLLRLPDLRHKRRQFRLANGRTVFAISALLLQLVQAAAHTPPALHTQTIAWLDDGSDAAPVVAPFHNVQTLASTIAVYLYQRASEAKLVKSTHDLSYASVVYYLMEDLVVLMFDSAWPAAPLLLSCFCRVMIAALSDPKSSVDAKAIALDHLGIVAAKLKRTELDISSVQNTRKLKTQMPQSLAAVAMARDVNALTSLVDAHCAVLHRLRHSTDTHASAGAADLHTLALAYEIVLCREHCGRESNGPFEMALQRAYHKVTSLEGSFMPPHPCVVSQLVLHSPFVVRYASLVSPLVQAAGVATLATRARALRALGNVCAVDQTILDDASVRRAVAVRLADSVASVREIAVAILSPYLLHHPSLMAEHGPAVSARVSDASPAVRRRALHFLHGMYLIGGVEAKVAAAIRILRCIYDIDVSLQTLARQILQQLWLPGGVKVDAPVEAPQPPLAEVAAVLVGVTSRVAEQPSPLAELLKRISDEDETVIDLRLGSLVDALIGSLFSGGALDEKALLNRVRTVHTLVTVRPTVLTIARAKQLLPYIAGGAAPDETALLEELLKVFRTCLSSLPRTARTFGDSLEKILVPLVSRCTLVPGSTVLQELVACLCAVVHYQTHNTAILQSTVDACVARLDNIVQRAQSGEGIDRAAFLAMCIASLLCEHGRLETCGRGHLVDHVFSTLITMRDVPHPSFHVPSLIAMGYILRAHPSRFIDIADSLDTVLTHGTPSEQGAGLHIILDTLGAEAAAGSSDEVPEDVFGELAGTAEALADSSVSSALMQRFALPALQAALAIDKPQIQSPAMEILSLAVLQGLCHPLQCVPYLVALETAPDISLRARALRLHMHLVSRHAVLLATRFGDGIRKSYEFQRYLGANPLGYTHDPRPSARLADWYALVREKRHTRTEFLRALVRILDGGEPCSEDYVRLAFYAAENLATLEYRIVDEVAVILTELRLVHAGAGQQVAASARRMLGMHERDRELSPLTDEDDSEGGTEGSSSDDQATVVNSKHKATAGAPRRATRQSVRRSARTSVPAPQSSSESELSDIDSEDESDEKLAPKDTNDTPPESELLGLARRALVLQAAYSLERHLKRQYRISDRKLARLDGRQERALAARAPVAPNIPLALPRNDDEATEILETYLDLIDGAPFSGSSDDE</sequence>
<gene>
    <name evidence="4" type="primary">SCC2</name>
    <name evidence="4" type="ORF">MCUN1_000940</name>
</gene>
<accession>A0AAF0J5D5</accession>
<dbReference type="GO" id="GO:0090694">
    <property type="term" value="C:Scc2-Scc4 cohesin loading complex"/>
    <property type="evidence" value="ECO:0007669"/>
    <property type="project" value="TreeGrafter"/>
</dbReference>
<dbReference type="Proteomes" id="UP001219933">
    <property type="component" value="Chromosome 1"/>
</dbReference>
<dbReference type="PANTHER" id="PTHR21704:SF18">
    <property type="entry name" value="NIPPED-B-LIKE PROTEIN"/>
    <property type="match status" value="1"/>
</dbReference>
<comment type="similarity">
    <text evidence="1">Belongs to the SCC2/Nipped-B family.</text>
</comment>
<keyword evidence="1" id="KW-0677">Repeat</keyword>
<dbReference type="InterPro" id="IPR024986">
    <property type="entry name" value="Nipped-B_C"/>
</dbReference>
<evidence type="ECO:0000256" key="1">
    <source>
        <dbReference type="RuleBase" id="RU364107"/>
    </source>
</evidence>
<dbReference type="InterPro" id="IPR016024">
    <property type="entry name" value="ARM-type_fold"/>
</dbReference>
<evidence type="ECO:0000256" key="2">
    <source>
        <dbReference type="SAM" id="MobiDB-lite"/>
    </source>
</evidence>
<evidence type="ECO:0000313" key="5">
    <source>
        <dbReference type="Proteomes" id="UP001219933"/>
    </source>
</evidence>
<dbReference type="GO" id="GO:0071169">
    <property type="term" value="P:establishment of protein localization to chromatin"/>
    <property type="evidence" value="ECO:0007669"/>
    <property type="project" value="TreeGrafter"/>
</dbReference>
<dbReference type="GO" id="GO:0003682">
    <property type="term" value="F:chromatin binding"/>
    <property type="evidence" value="ECO:0007669"/>
    <property type="project" value="TreeGrafter"/>
</dbReference>
<dbReference type="EMBL" id="CP119877">
    <property type="protein sequence ID" value="WFD34108.1"/>
    <property type="molecule type" value="Genomic_DNA"/>
</dbReference>
<dbReference type="GO" id="GO:0061775">
    <property type="term" value="F:cohesin loader activity"/>
    <property type="evidence" value="ECO:0007669"/>
    <property type="project" value="InterPro"/>
</dbReference>
<evidence type="ECO:0000259" key="3">
    <source>
        <dbReference type="Pfam" id="PF12830"/>
    </source>
</evidence>
<organism evidence="4 5">
    <name type="scientific">Malassezia cuniculi</name>
    <dbReference type="NCBI Taxonomy" id="948313"/>
    <lineage>
        <taxon>Eukaryota</taxon>
        <taxon>Fungi</taxon>
        <taxon>Dikarya</taxon>
        <taxon>Basidiomycota</taxon>
        <taxon>Ustilaginomycotina</taxon>
        <taxon>Malasseziomycetes</taxon>
        <taxon>Malasseziales</taxon>
        <taxon>Malasseziaceae</taxon>
        <taxon>Malassezia</taxon>
    </lineage>
</organism>
<feature type="region of interest" description="Disordered" evidence="2">
    <location>
        <begin position="1394"/>
        <end position="1488"/>
    </location>
</feature>
<feature type="region of interest" description="Disordered" evidence="2">
    <location>
        <begin position="1"/>
        <end position="37"/>
    </location>
</feature>
<dbReference type="PANTHER" id="PTHR21704">
    <property type="entry name" value="NIPPED-B-LIKE PROTEIN DELANGIN SCC2-RELATED"/>
    <property type="match status" value="1"/>
</dbReference>
<keyword evidence="1" id="KW-0131">Cell cycle</keyword>
<keyword evidence="1" id="KW-0539">Nucleus</keyword>
<protein>
    <recommendedName>
        <fullName evidence="1">Sister chromatid cohesion protein</fullName>
    </recommendedName>
</protein>
<dbReference type="InterPro" id="IPR033031">
    <property type="entry name" value="Scc2/Nipped-B"/>
</dbReference>
<dbReference type="GO" id="GO:0140588">
    <property type="term" value="P:chromatin looping"/>
    <property type="evidence" value="ECO:0007669"/>
    <property type="project" value="InterPro"/>
</dbReference>
<feature type="compositionally biased region" description="Acidic residues" evidence="2">
    <location>
        <begin position="1461"/>
        <end position="1472"/>
    </location>
</feature>
<reference evidence="4" key="1">
    <citation type="submission" date="2023-03" db="EMBL/GenBank/DDBJ databases">
        <title>Mating type loci evolution in Malassezia.</title>
        <authorList>
            <person name="Coelho M.A."/>
        </authorList>
    </citation>
    <scope>NUCLEOTIDE SEQUENCE</scope>
    <source>
        <strain evidence="4">CBS 11721</strain>
    </source>
</reference>
<dbReference type="SUPFAM" id="SSF48371">
    <property type="entry name" value="ARM repeat"/>
    <property type="match status" value="1"/>
</dbReference>